<gene>
    <name evidence="2" type="ORF">EAH82_20000</name>
</gene>
<name>A0A502DDD5_9BURK</name>
<dbReference type="OrthoDB" id="8805934at2"/>
<comment type="caution">
    <text evidence="2">The sequence shown here is derived from an EMBL/GenBank/DDBJ whole genome shotgun (WGS) entry which is preliminary data.</text>
</comment>
<evidence type="ECO:0000256" key="1">
    <source>
        <dbReference type="ARBA" id="ARBA00006987"/>
    </source>
</evidence>
<dbReference type="CDD" id="cd07012">
    <property type="entry name" value="PBP2_Bug_TTT"/>
    <property type="match status" value="1"/>
</dbReference>
<evidence type="ECO:0000313" key="2">
    <source>
        <dbReference type="EMBL" id="TPG23677.1"/>
    </source>
</evidence>
<dbReference type="PANTHER" id="PTHR42928:SF5">
    <property type="entry name" value="BLR1237 PROTEIN"/>
    <property type="match status" value="1"/>
</dbReference>
<accession>A0A502DDD5</accession>
<organism evidence="2 3">
    <name type="scientific">Variovorax guangxiensis</name>
    <dbReference type="NCBI Taxonomy" id="1775474"/>
    <lineage>
        <taxon>Bacteria</taxon>
        <taxon>Pseudomonadati</taxon>
        <taxon>Pseudomonadota</taxon>
        <taxon>Betaproteobacteria</taxon>
        <taxon>Burkholderiales</taxon>
        <taxon>Comamonadaceae</taxon>
        <taxon>Variovorax</taxon>
    </lineage>
</organism>
<evidence type="ECO:0000313" key="3">
    <source>
        <dbReference type="Proteomes" id="UP000319212"/>
    </source>
</evidence>
<comment type="similarity">
    <text evidence="1">Belongs to the UPF0065 (bug) family.</text>
</comment>
<reference evidence="2 3" key="1">
    <citation type="journal article" date="2019" name="Environ. Microbiol.">
        <title>Species interactions and distinct microbial communities in high Arctic permafrost affected cryosols are associated with the CH4 and CO2 gas fluxes.</title>
        <authorList>
            <person name="Altshuler I."/>
            <person name="Hamel J."/>
            <person name="Turney S."/>
            <person name="Magnuson E."/>
            <person name="Levesque R."/>
            <person name="Greer C."/>
            <person name="Whyte L.G."/>
        </authorList>
    </citation>
    <scope>NUCLEOTIDE SEQUENCE [LARGE SCALE GENOMIC DNA]</scope>
    <source>
        <strain evidence="2 3">S06.C</strain>
    </source>
</reference>
<protein>
    <submittedName>
        <fullName evidence="2">Tripartite tricarboxylate transporter substrate binding protein</fullName>
    </submittedName>
</protein>
<sequence>MLGLSTISAFGQTYPSKPISFFVAYAPGGPTDTFARYLGAVMSETLRQPVVVDNKPGAAGQIAVGALKAQPADGHAMYLGDLPTLATNVGLFPNLTYRPQKELQAVTEFAVLPGMFVVPTSSPYQTMGDLIAAAKSGKELTYASHGIGSGAQLFSVLFAKSIGATMVHVPYKGSAPGLQAIMSSEVDFFYDTVLAGQYVKAGKMRALAVGHDTRLTQFPSVPTLKELGYADIVPRFWYGVVVKAGTPSAIVNTLDETIKIALRDPGLVKRFNDQGVILKTSASPEDFAASMNAETARWSKVIKEAGIKPD</sequence>
<dbReference type="InterPro" id="IPR042100">
    <property type="entry name" value="Bug_dom1"/>
</dbReference>
<dbReference type="PIRSF" id="PIRSF017082">
    <property type="entry name" value="YflP"/>
    <property type="match status" value="1"/>
</dbReference>
<dbReference type="EMBL" id="RCZI01000008">
    <property type="protein sequence ID" value="TPG23677.1"/>
    <property type="molecule type" value="Genomic_DNA"/>
</dbReference>
<dbReference type="Pfam" id="PF03401">
    <property type="entry name" value="TctC"/>
    <property type="match status" value="1"/>
</dbReference>
<dbReference type="InterPro" id="IPR005064">
    <property type="entry name" value="BUG"/>
</dbReference>
<dbReference type="SUPFAM" id="SSF53850">
    <property type="entry name" value="Periplasmic binding protein-like II"/>
    <property type="match status" value="1"/>
</dbReference>
<dbReference type="Proteomes" id="UP000319212">
    <property type="component" value="Unassembled WGS sequence"/>
</dbReference>
<dbReference type="Gene3D" id="3.40.190.150">
    <property type="entry name" value="Bordetella uptake gene, domain 1"/>
    <property type="match status" value="1"/>
</dbReference>
<dbReference type="Gene3D" id="3.40.190.10">
    <property type="entry name" value="Periplasmic binding protein-like II"/>
    <property type="match status" value="1"/>
</dbReference>
<proteinExistence type="inferred from homology"/>
<dbReference type="AlphaFoldDB" id="A0A502DDD5"/>
<dbReference type="PANTHER" id="PTHR42928">
    <property type="entry name" value="TRICARBOXYLATE-BINDING PROTEIN"/>
    <property type="match status" value="1"/>
</dbReference>